<keyword evidence="6 11" id="KW-0418">Kinase</keyword>
<name>A0AAE7E804_9BACT</name>
<dbReference type="KEGG" id="adz:ADFLV_2329"/>
<feature type="transmembrane region" description="Helical" evidence="9">
    <location>
        <begin position="145"/>
        <end position="164"/>
    </location>
</feature>
<dbReference type="Proteomes" id="UP000503313">
    <property type="component" value="Chromosome"/>
</dbReference>
<keyword evidence="5" id="KW-0547">Nucleotide-binding</keyword>
<dbReference type="SMART" id="SM00387">
    <property type="entry name" value="HATPase_c"/>
    <property type="match status" value="1"/>
</dbReference>
<dbReference type="PROSITE" id="PS50109">
    <property type="entry name" value="HIS_KIN"/>
    <property type="match status" value="1"/>
</dbReference>
<gene>
    <name evidence="11" type="ORF">ADFLV_2329</name>
</gene>
<dbReference type="InterPro" id="IPR005467">
    <property type="entry name" value="His_kinase_dom"/>
</dbReference>
<keyword evidence="3" id="KW-0597">Phosphoprotein</keyword>
<dbReference type="EC" id="2.7.13.3" evidence="2"/>
<keyword evidence="9" id="KW-0472">Membrane</keyword>
<dbReference type="Pfam" id="PF02518">
    <property type="entry name" value="HATPase_c"/>
    <property type="match status" value="1"/>
</dbReference>
<dbReference type="RefSeq" id="WP_129011928.1">
    <property type="nucleotide sequence ID" value="NZ_CP053835.1"/>
</dbReference>
<dbReference type="AlphaFoldDB" id="A0AAE7E804"/>
<evidence type="ECO:0000259" key="10">
    <source>
        <dbReference type="PROSITE" id="PS50109"/>
    </source>
</evidence>
<feature type="transmembrane region" description="Helical" evidence="9">
    <location>
        <begin position="176"/>
        <end position="194"/>
    </location>
</feature>
<dbReference type="InterPro" id="IPR003594">
    <property type="entry name" value="HATPase_dom"/>
</dbReference>
<dbReference type="InterPro" id="IPR036890">
    <property type="entry name" value="HATPase_C_sf"/>
</dbReference>
<feature type="transmembrane region" description="Helical" evidence="9">
    <location>
        <begin position="33"/>
        <end position="54"/>
    </location>
</feature>
<proteinExistence type="predicted"/>
<feature type="transmembrane region" description="Helical" evidence="9">
    <location>
        <begin position="66"/>
        <end position="85"/>
    </location>
</feature>
<dbReference type="Pfam" id="PF07695">
    <property type="entry name" value="7TMR-DISM_7TM"/>
    <property type="match status" value="1"/>
</dbReference>
<feature type="transmembrane region" description="Helical" evidence="9">
    <location>
        <begin position="6"/>
        <end position="26"/>
    </location>
</feature>
<dbReference type="PANTHER" id="PTHR43065:SF46">
    <property type="entry name" value="C4-DICARBOXYLATE TRANSPORT SENSOR PROTEIN DCTB"/>
    <property type="match status" value="1"/>
</dbReference>
<evidence type="ECO:0000256" key="4">
    <source>
        <dbReference type="ARBA" id="ARBA00022679"/>
    </source>
</evidence>
<protein>
    <recommendedName>
        <fullName evidence="2">histidine kinase</fullName>
        <ecNumber evidence="2">2.7.13.3</ecNumber>
    </recommendedName>
</protein>
<feature type="domain" description="Histidine kinase" evidence="10">
    <location>
        <begin position="225"/>
        <end position="438"/>
    </location>
</feature>
<evidence type="ECO:0000256" key="5">
    <source>
        <dbReference type="ARBA" id="ARBA00022741"/>
    </source>
</evidence>
<organism evidence="11 12">
    <name type="scientific">Arcobacter defluvii</name>
    <dbReference type="NCBI Taxonomy" id="873191"/>
    <lineage>
        <taxon>Bacteria</taxon>
        <taxon>Pseudomonadati</taxon>
        <taxon>Campylobacterota</taxon>
        <taxon>Epsilonproteobacteria</taxon>
        <taxon>Campylobacterales</taxon>
        <taxon>Arcobacteraceae</taxon>
        <taxon>Arcobacter</taxon>
    </lineage>
</organism>
<keyword evidence="9" id="KW-0812">Transmembrane</keyword>
<dbReference type="SUPFAM" id="SSF47384">
    <property type="entry name" value="Homodimeric domain of signal transducing histidine kinase"/>
    <property type="match status" value="1"/>
</dbReference>
<dbReference type="GO" id="GO:0000155">
    <property type="term" value="F:phosphorelay sensor kinase activity"/>
    <property type="evidence" value="ECO:0007669"/>
    <property type="project" value="InterPro"/>
</dbReference>
<accession>A0AAE7E804</accession>
<reference evidence="11 12" key="1">
    <citation type="submission" date="2020-05" db="EMBL/GenBank/DDBJ databases">
        <title>Complete genome sequencing of Campylobacter and Arcobacter type strains.</title>
        <authorList>
            <person name="Miller W.G."/>
            <person name="Yee E."/>
        </authorList>
    </citation>
    <scope>NUCLEOTIDE SEQUENCE [LARGE SCALE GENOMIC DNA]</scope>
    <source>
        <strain evidence="11 12">LMG 25694</strain>
    </source>
</reference>
<comment type="catalytic activity">
    <reaction evidence="1">
        <text>ATP + protein L-histidine = ADP + protein N-phospho-L-histidine.</text>
        <dbReference type="EC" id="2.7.13.3"/>
    </reaction>
</comment>
<evidence type="ECO:0000256" key="6">
    <source>
        <dbReference type="ARBA" id="ARBA00022777"/>
    </source>
</evidence>
<dbReference type="PRINTS" id="PR00344">
    <property type="entry name" value="BCTRLSENSOR"/>
</dbReference>
<dbReference type="EMBL" id="CP053835">
    <property type="protein sequence ID" value="QKF78334.1"/>
    <property type="molecule type" value="Genomic_DNA"/>
</dbReference>
<dbReference type="InterPro" id="IPR003661">
    <property type="entry name" value="HisK_dim/P_dom"/>
</dbReference>
<feature type="transmembrane region" description="Helical" evidence="9">
    <location>
        <begin position="97"/>
        <end position="114"/>
    </location>
</feature>
<keyword evidence="12" id="KW-1185">Reference proteome</keyword>
<keyword evidence="7" id="KW-0067">ATP-binding</keyword>
<dbReference type="InterPro" id="IPR011623">
    <property type="entry name" value="7TMR_DISM_rcpt_extracell_dom1"/>
</dbReference>
<dbReference type="Gene3D" id="3.30.565.10">
    <property type="entry name" value="Histidine kinase-like ATPase, C-terminal domain"/>
    <property type="match status" value="1"/>
</dbReference>
<dbReference type="GO" id="GO:0005524">
    <property type="term" value="F:ATP binding"/>
    <property type="evidence" value="ECO:0007669"/>
    <property type="project" value="UniProtKB-KW"/>
</dbReference>
<evidence type="ECO:0000256" key="8">
    <source>
        <dbReference type="ARBA" id="ARBA00023012"/>
    </source>
</evidence>
<dbReference type="PANTHER" id="PTHR43065">
    <property type="entry name" value="SENSOR HISTIDINE KINASE"/>
    <property type="match status" value="1"/>
</dbReference>
<dbReference type="InterPro" id="IPR004358">
    <property type="entry name" value="Sig_transdc_His_kin-like_C"/>
</dbReference>
<dbReference type="Gene3D" id="1.10.287.130">
    <property type="match status" value="1"/>
</dbReference>
<evidence type="ECO:0000256" key="2">
    <source>
        <dbReference type="ARBA" id="ARBA00012438"/>
    </source>
</evidence>
<evidence type="ECO:0000313" key="12">
    <source>
        <dbReference type="Proteomes" id="UP000503313"/>
    </source>
</evidence>
<dbReference type="SUPFAM" id="SSF55874">
    <property type="entry name" value="ATPase domain of HSP90 chaperone/DNA topoisomerase II/histidine kinase"/>
    <property type="match status" value="1"/>
</dbReference>
<feature type="transmembrane region" description="Helical" evidence="9">
    <location>
        <begin position="120"/>
        <end position="138"/>
    </location>
</feature>
<keyword evidence="8" id="KW-0902">Two-component regulatory system</keyword>
<keyword evidence="9" id="KW-1133">Transmembrane helix</keyword>
<evidence type="ECO:0000313" key="11">
    <source>
        <dbReference type="EMBL" id="QKF78334.1"/>
    </source>
</evidence>
<keyword evidence="4" id="KW-0808">Transferase</keyword>
<evidence type="ECO:0000256" key="1">
    <source>
        <dbReference type="ARBA" id="ARBA00000085"/>
    </source>
</evidence>
<sequence length="438" mass="51196">MFDINIVLFYGITFGILIMTIVYTFVRYLYSKEIFYISYCFMQIFSLIFIISYSKLFEINILVQEFSLVIASIFAVVFAINYYEGNFFPKITNFKELLFNTFLLNVVILTAFYHYILFEYLPYTIIYAILFISLIFNLKQGFKPALIYVIGWSIFCILLFIFDFKNLYNQMGYFDLVLVVFAIEAMLFTISIAYKYNDLKIQNKNFEKMVLQQSKFVKSGEMIANITHQFRQPLNNISYILMNLKKRFENKNLDEIYFDKKINQANEQVIFLSKTIDDFKEFYIESKEKVLFSVKEAINNAITILSADLKSNNIELEVNFETFEDIQIYGVKNELSQVVFSLVSNSIDILKNIKNPKIKIDIFCDSAEVKITVLDNAGGIKTKNIKKIFEPYFTTKELGTGLGLYLVKMIIEESFSGKILVENKKEGACFSLFFEKAI</sequence>
<evidence type="ECO:0000256" key="9">
    <source>
        <dbReference type="SAM" id="Phobius"/>
    </source>
</evidence>
<evidence type="ECO:0000256" key="7">
    <source>
        <dbReference type="ARBA" id="ARBA00022840"/>
    </source>
</evidence>
<evidence type="ECO:0000256" key="3">
    <source>
        <dbReference type="ARBA" id="ARBA00022553"/>
    </source>
</evidence>
<dbReference type="InterPro" id="IPR036097">
    <property type="entry name" value="HisK_dim/P_sf"/>
</dbReference>
<dbReference type="CDD" id="cd00082">
    <property type="entry name" value="HisKA"/>
    <property type="match status" value="1"/>
</dbReference>